<reference evidence="3 4" key="1">
    <citation type="submission" date="2020-08" db="EMBL/GenBank/DDBJ databases">
        <title>Genomic Encyclopedia of Type Strains, Phase IV (KMG-IV): sequencing the most valuable type-strain genomes for metagenomic binning, comparative biology and taxonomic classification.</title>
        <authorList>
            <person name="Goeker M."/>
        </authorList>
    </citation>
    <scope>NUCLEOTIDE SEQUENCE [LARGE SCALE GENOMIC DNA]</scope>
    <source>
        <strain evidence="3 4">DSM 106146</strain>
    </source>
</reference>
<sequence length="169" mass="18769">MSEKFYKNTTDFIREKPRRMSLIYMIARVFPIAIGAIYLFLCVITGLIMPLALFRFIGVPLAAFVLVTVGRVLFHRKRPYEVYRFTPITFNKKRLKKGKSFPSRHTASAAVIAMACMSLVPSLGAAMLVMAALVGISRVLCGLHFLSDVAVGFVFGIIVGIIGFCPIIF</sequence>
<feature type="transmembrane region" description="Helical" evidence="1">
    <location>
        <begin position="54"/>
        <end position="74"/>
    </location>
</feature>
<dbReference type="PANTHER" id="PTHR14969:SF13">
    <property type="entry name" value="AT30094P"/>
    <property type="match status" value="1"/>
</dbReference>
<keyword evidence="1" id="KW-0472">Membrane</keyword>
<dbReference type="Proteomes" id="UP000543642">
    <property type="component" value="Unassembled WGS sequence"/>
</dbReference>
<feature type="domain" description="Phosphatidic acid phosphatase type 2/haloperoxidase" evidence="2">
    <location>
        <begin position="56"/>
        <end position="164"/>
    </location>
</feature>
<feature type="transmembrane region" description="Helical" evidence="1">
    <location>
        <begin position="109"/>
        <end position="137"/>
    </location>
</feature>
<dbReference type="EMBL" id="JACHFW010000002">
    <property type="protein sequence ID" value="MBB5263786.1"/>
    <property type="molecule type" value="Genomic_DNA"/>
</dbReference>
<dbReference type="InterPro" id="IPR000326">
    <property type="entry name" value="PAP2/HPO"/>
</dbReference>
<name>A0A7W8M4Y8_9FIRM</name>
<evidence type="ECO:0000259" key="2">
    <source>
        <dbReference type="SMART" id="SM00014"/>
    </source>
</evidence>
<evidence type="ECO:0000313" key="3">
    <source>
        <dbReference type="EMBL" id="MBB5263786.1"/>
    </source>
</evidence>
<feature type="transmembrane region" description="Helical" evidence="1">
    <location>
        <begin position="149"/>
        <end position="168"/>
    </location>
</feature>
<keyword evidence="4" id="KW-1185">Reference proteome</keyword>
<keyword evidence="1" id="KW-0812">Transmembrane</keyword>
<keyword evidence="1" id="KW-1133">Transmembrane helix</keyword>
<dbReference type="RefSeq" id="WP_183771888.1">
    <property type="nucleotide sequence ID" value="NZ_JACHFW010000002.1"/>
</dbReference>
<proteinExistence type="predicted"/>
<evidence type="ECO:0000313" key="4">
    <source>
        <dbReference type="Proteomes" id="UP000543642"/>
    </source>
</evidence>
<dbReference type="PANTHER" id="PTHR14969">
    <property type="entry name" value="SPHINGOSINE-1-PHOSPHATE PHOSPHOHYDROLASE"/>
    <property type="match status" value="1"/>
</dbReference>
<dbReference type="SMART" id="SM00014">
    <property type="entry name" value="acidPPc"/>
    <property type="match status" value="1"/>
</dbReference>
<protein>
    <submittedName>
        <fullName evidence="3">Membrane-associated phospholipid phosphatase</fullName>
    </submittedName>
</protein>
<dbReference type="AlphaFoldDB" id="A0A7W8M4Y8"/>
<dbReference type="CDD" id="cd01610">
    <property type="entry name" value="PAP2_like"/>
    <property type="match status" value="1"/>
</dbReference>
<gene>
    <name evidence="3" type="ORF">HNP82_000884</name>
</gene>
<organism evidence="3 4">
    <name type="scientific">Catenibacillus scindens</name>
    <dbReference type="NCBI Taxonomy" id="673271"/>
    <lineage>
        <taxon>Bacteria</taxon>
        <taxon>Bacillati</taxon>
        <taxon>Bacillota</taxon>
        <taxon>Clostridia</taxon>
        <taxon>Lachnospirales</taxon>
        <taxon>Lachnospiraceae</taxon>
        <taxon>Catenibacillus</taxon>
    </lineage>
</organism>
<dbReference type="Gene3D" id="1.20.144.10">
    <property type="entry name" value="Phosphatidic acid phosphatase type 2/haloperoxidase"/>
    <property type="match status" value="1"/>
</dbReference>
<dbReference type="Pfam" id="PF01569">
    <property type="entry name" value="PAP2"/>
    <property type="match status" value="1"/>
</dbReference>
<feature type="transmembrane region" description="Helical" evidence="1">
    <location>
        <begin position="21"/>
        <end position="48"/>
    </location>
</feature>
<evidence type="ECO:0000256" key="1">
    <source>
        <dbReference type="SAM" id="Phobius"/>
    </source>
</evidence>
<accession>A0A7W8M4Y8</accession>
<comment type="caution">
    <text evidence="3">The sequence shown here is derived from an EMBL/GenBank/DDBJ whole genome shotgun (WGS) entry which is preliminary data.</text>
</comment>
<dbReference type="InterPro" id="IPR036938">
    <property type="entry name" value="PAP2/HPO_sf"/>
</dbReference>
<dbReference type="SUPFAM" id="SSF48317">
    <property type="entry name" value="Acid phosphatase/Vanadium-dependent haloperoxidase"/>
    <property type="match status" value="1"/>
</dbReference>